<dbReference type="Proteomes" id="UP001497392">
    <property type="component" value="Unassembled WGS sequence"/>
</dbReference>
<feature type="coiled-coil region" evidence="10">
    <location>
        <begin position="979"/>
        <end position="1044"/>
    </location>
</feature>
<evidence type="ECO:0000256" key="4">
    <source>
        <dbReference type="ARBA" id="ARBA00022741"/>
    </source>
</evidence>
<evidence type="ECO:0000256" key="5">
    <source>
        <dbReference type="ARBA" id="ARBA00022840"/>
    </source>
</evidence>
<feature type="domain" description="Aminoacyl-tRNA synthetase class Ia" evidence="12">
    <location>
        <begin position="126"/>
        <end position="493"/>
    </location>
</feature>
<dbReference type="PROSITE" id="PS00178">
    <property type="entry name" value="AA_TRNA_LIGASE_I"/>
    <property type="match status" value="1"/>
</dbReference>
<name>A0ABP1G6B2_9CHLO</name>
<keyword evidence="3 9" id="KW-0436">Ligase</keyword>
<dbReference type="InterPro" id="IPR033705">
    <property type="entry name" value="Anticodon_Ia_Val"/>
</dbReference>
<feature type="compositionally biased region" description="Basic and acidic residues" evidence="11">
    <location>
        <begin position="28"/>
        <end position="37"/>
    </location>
</feature>
<feature type="compositionally biased region" description="Basic residues" evidence="11">
    <location>
        <begin position="39"/>
        <end position="53"/>
    </location>
</feature>
<dbReference type="InterPro" id="IPR001412">
    <property type="entry name" value="aa-tRNA-synth_I_CS"/>
</dbReference>
<feature type="region of interest" description="Disordered" evidence="11">
    <location>
        <begin position="1"/>
        <end position="93"/>
    </location>
</feature>
<keyword evidence="5 9" id="KW-0067">ATP-binding</keyword>
<dbReference type="InterPro" id="IPR009008">
    <property type="entry name" value="Val/Leu/Ile-tRNA-synth_edit"/>
</dbReference>
<dbReference type="Pfam" id="PF08264">
    <property type="entry name" value="Anticodon_1"/>
    <property type="match status" value="1"/>
</dbReference>
<keyword evidence="15" id="KW-1185">Reference proteome</keyword>
<dbReference type="InterPro" id="IPR037118">
    <property type="entry name" value="Val-tRNA_synth_C_sf"/>
</dbReference>
<proteinExistence type="inferred from homology"/>
<evidence type="ECO:0000313" key="14">
    <source>
        <dbReference type="EMBL" id="CAL5226203.1"/>
    </source>
</evidence>
<dbReference type="Gene3D" id="3.90.740.10">
    <property type="entry name" value="Valyl/Leucyl/Isoleucyl-tRNA synthetase, editing domain"/>
    <property type="match status" value="1"/>
</dbReference>
<keyword evidence="7 9" id="KW-0030">Aminoacyl-tRNA synthetase</keyword>
<dbReference type="CDD" id="cd00817">
    <property type="entry name" value="ValRS_core"/>
    <property type="match status" value="1"/>
</dbReference>
<accession>A0ABP1G6B2</accession>
<keyword evidence="10" id="KW-0175">Coiled coil</keyword>
<dbReference type="Pfam" id="PF00133">
    <property type="entry name" value="tRNA-synt_1"/>
    <property type="match status" value="1"/>
</dbReference>
<evidence type="ECO:0000256" key="3">
    <source>
        <dbReference type="ARBA" id="ARBA00022598"/>
    </source>
</evidence>
<dbReference type="PANTHER" id="PTHR11946">
    <property type="entry name" value="VALYL-TRNA SYNTHETASES"/>
    <property type="match status" value="1"/>
</dbReference>
<gene>
    <name evidence="14" type="primary">g9040</name>
    <name evidence="14" type="ORF">VP750_LOCUS8109</name>
</gene>
<dbReference type="Gene3D" id="1.10.730.10">
    <property type="entry name" value="Isoleucyl-tRNA Synthetase, Domain 1"/>
    <property type="match status" value="1"/>
</dbReference>
<keyword evidence="4 9" id="KW-0547">Nucleotide-binding</keyword>
<comment type="caution">
    <text evidence="14">The sequence shown here is derived from an EMBL/GenBank/DDBJ whole genome shotgun (WGS) entry which is preliminary data.</text>
</comment>
<keyword evidence="6 9" id="KW-0648">Protein biosynthesis</keyword>
<comment type="similarity">
    <text evidence="1 9">Belongs to the class-I aminoacyl-tRNA synthetase family.</text>
</comment>
<feature type="compositionally biased region" description="Low complexity" evidence="11">
    <location>
        <begin position="1"/>
        <end position="13"/>
    </location>
</feature>
<evidence type="ECO:0000259" key="12">
    <source>
        <dbReference type="Pfam" id="PF00133"/>
    </source>
</evidence>
<dbReference type="Gene3D" id="3.40.50.620">
    <property type="entry name" value="HUPs"/>
    <property type="match status" value="2"/>
</dbReference>
<dbReference type="InterPro" id="IPR002300">
    <property type="entry name" value="aa-tRNA-synth_Ia"/>
</dbReference>
<feature type="domain" description="Methionyl/Valyl/Leucyl/Isoleucyl-tRNA synthetase anticodon-binding" evidence="13">
    <location>
        <begin position="758"/>
        <end position="910"/>
    </location>
</feature>
<evidence type="ECO:0000259" key="13">
    <source>
        <dbReference type="Pfam" id="PF08264"/>
    </source>
</evidence>
<sequence>MEGSASSAASTDATAEKSGAQLPSAAAPRKETEDAAQAKKAKAAAKALKVQKAKAKEQERNKAEAKLKEKGAADSNKSKVKKEADAKKTAEEEDKVLKQIETVPDGQRKDFNANTLKTYARKIMEYAWWEQSGFFKAVWREGVPTFVMVMPPPNVTGTLHVGHALMVAIQDLLARWHRMSGRTVLWLPGTDHAGIATQIVVEKWIQRTLGMSRHALGREMFEEKVREWVAEKGGKIMKQLRRLGASPGWSRQAYTMDAQCSKATLEAFKRLHAKGLIYRANRIVHWDSHLQSAISDTEVGHVPIKEFEKITVPGYGEKVEFGVLTHFAYKLKDGSGEVVVATTRPETMLGDVAVATHSENDKHKHLHGKFVTHPLDGRCMPIILDNGLVDIEFGTGAVKITRAHDHNDFKAGQRHGLDPINILNDDGTINAAGGHFEGQSRFKARVTVVEWLTEKGLFRGRKGNPGMQLAIGIRSGDVIEPMLKPQWWLAPEKIQDWCISRQLWCGHRIPAWYVCLEGEDKSAAGTTKENPERWVVASDAEAAQKLAEQRFPQQADEDVLDTWFSSSLSPFATLGWLENTEDMAHFYPNTVLETGHDILTYWVARMVMMGMELTGKIPFSTVYLHSMVRDAHGRKMSKSLGNVIDPLHVIEGITLEALQANLEGGNLDPKESEKARAILAKEFPDGIEECGTDALRCALISYTCQANSVNLDHKRSVGYRHWCNKLCNAVRFAMTNLGEGFQPSASPLSPTELPFACRWILSRLNATITATVKALKEYSFAAALQAQYSWWQYELCDVFIELVKPVMARSSSEECADAAKQAFWETLWTCLDTGLRLLHPNMPFLTEDLWQQLPRHPEVDRPESIMIADYPAANKAWSSDEVEADMDDVLSIKAKTRSMRSDYDLPKNQRPMLFILCKEAGRCARLSKLTGMIGYLACSDEVEVSSEARAPSGCGLSVLDDSITVCLMLKGLLDPVKEAAKLKIKLAKVEKDFQTLQANMHKAAYKEKVEEEKQAEDTSKLHKLQGQEKALQEALQSMEAMQTHAMKTWMIA</sequence>
<evidence type="ECO:0000313" key="15">
    <source>
        <dbReference type="Proteomes" id="UP001497392"/>
    </source>
</evidence>
<dbReference type="InterPro" id="IPR014729">
    <property type="entry name" value="Rossmann-like_a/b/a_fold"/>
</dbReference>
<evidence type="ECO:0000256" key="10">
    <source>
        <dbReference type="SAM" id="Coils"/>
    </source>
</evidence>
<evidence type="ECO:0000256" key="2">
    <source>
        <dbReference type="ARBA" id="ARBA00013169"/>
    </source>
</evidence>
<evidence type="ECO:0000256" key="7">
    <source>
        <dbReference type="ARBA" id="ARBA00023146"/>
    </source>
</evidence>
<dbReference type="SUPFAM" id="SSF47323">
    <property type="entry name" value="Anticodon-binding domain of a subclass of class I aminoacyl-tRNA synthetases"/>
    <property type="match status" value="1"/>
</dbReference>
<dbReference type="InterPro" id="IPR009080">
    <property type="entry name" value="tRNAsynth_Ia_anticodon-bd"/>
</dbReference>
<dbReference type="PRINTS" id="PR00986">
    <property type="entry name" value="TRNASYNTHVAL"/>
</dbReference>
<feature type="compositionally biased region" description="Basic and acidic residues" evidence="11">
    <location>
        <begin position="81"/>
        <end position="93"/>
    </location>
</feature>
<evidence type="ECO:0000256" key="1">
    <source>
        <dbReference type="ARBA" id="ARBA00005594"/>
    </source>
</evidence>
<dbReference type="InterPro" id="IPR013155">
    <property type="entry name" value="M/V/L/I-tRNA-synth_anticd-bd"/>
</dbReference>
<feature type="compositionally biased region" description="Basic and acidic residues" evidence="11">
    <location>
        <begin position="54"/>
        <end position="72"/>
    </location>
</feature>
<dbReference type="CDD" id="cd07962">
    <property type="entry name" value="Anticodon_Ia_Val"/>
    <property type="match status" value="1"/>
</dbReference>
<dbReference type="InterPro" id="IPR002303">
    <property type="entry name" value="Valyl-tRNA_ligase"/>
</dbReference>
<evidence type="ECO:0000256" key="6">
    <source>
        <dbReference type="ARBA" id="ARBA00022917"/>
    </source>
</evidence>
<organism evidence="14 15">
    <name type="scientific">Coccomyxa viridis</name>
    <dbReference type="NCBI Taxonomy" id="1274662"/>
    <lineage>
        <taxon>Eukaryota</taxon>
        <taxon>Viridiplantae</taxon>
        <taxon>Chlorophyta</taxon>
        <taxon>core chlorophytes</taxon>
        <taxon>Trebouxiophyceae</taxon>
        <taxon>Trebouxiophyceae incertae sedis</taxon>
        <taxon>Coccomyxaceae</taxon>
        <taxon>Coccomyxa</taxon>
    </lineage>
</organism>
<evidence type="ECO:0000256" key="11">
    <source>
        <dbReference type="SAM" id="MobiDB-lite"/>
    </source>
</evidence>
<dbReference type="EC" id="6.1.1.9" evidence="2"/>
<dbReference type="SUPFAM" id="SSF52374">
    <property type="entry name" value="Nucleotidylyl transferase"/>
    <property type="match status" value="1"/>
</dbReference>
<reference evidence="14 15" key="1">
    <citation type="submission" date="2024-06" db="EMBL/GenBank/DDBJ databases">
        <authorList>
            <person name="Kraege A."/>
            <person name="Thomma B."/>
        </authorList>
    </citation>
    <scope>NUCLEOTIDE SEQUENCE [LARGE SCALE GENOMIC DNA]</scope>
</reference>
<protein>
    <recommendedName>
        <fullName evidence="2">valine--tRNA ligase</fullName>
        <ecNumber evidence="2">6.1.1.9</ecNumber>
    </recommendedName>
    <alternativeName>
        <fullName evidence="8">Valyl-tRNA synthetase</fullName>
    </alternativeName>
</protein>
<dbReference type="Gene3D" id="1.10.287.380">
    <property type="entry name" value="Valyl-tRNA synthetase, C-terminal domain"/>
    <property type="match status" value="1"/>
</dbReference>
<dbReference type="SUPFAM" id="SSF50677">
    <property type="entry name" value="ValRS/IleRS/LeuRS editing domain"/>
    <property type="match status" value="1"/>
</dbReference>
<dbReference type="EMBL" id="CAXHTA020000016">
    <property type="protein sequence ID" value="CAL5226203.1"/>
    <property type="molecule type" value="Genomic_DNA"/>
</dbReference>
<dbReference type="PANTHER" id="PTHR11946:SF109">
    <property type="entry name" value="VALINE--TRNA LIGASE"/>
    <property type="match status" value="1"/>
</dbReference>
<evidence type="ECO:0000256" key="8">
    <source>
        <dbReference type="ARBA" id="ARBA00029936"/>
    </source>
</evidence>
<evidence type="ECO:0000256" key="9">
    <source>
        <dbReference type="RuleBase" id="RU363035"/>
    </source>
</evidence>